<feature type="domain" description="BTB" evidence="2">
    <location>
        <begin position="32"/>
        <end position="114"/>
    </location>
</feature>
<reference evidence="3" key="1">
    <citation type="submission" date="2020-07" db="EMBL/GenBank/DDBJ databases">
        <title>Genome sequence and genetic diversity analysis of an under-domesticated orphan crop, white fonio (Digitaria exilis).</title>
        <authorList>
            <person name="Bennetzen J.L."/>
            <person name="Chen S."/>
            <person name="Ma X."/>
            <person name="Wang X."/>
            <person name="Yssel A.E.J."/>
            <person name="Chaluvadi S.R."/>
            <person name="Johnson M."/>
            <person name="Gangashetty P."/>
            <person name="Hamidou F."/>
            <person name="Sanogo M.D."/>
            <person name="Zwaenepoel A."/>
            <person name="Wallace J."/>
            <person name="Van De Peer Y."/>
            <person name="Van Deynze A."/>
        </authorList>
    </citation>
    <scope>NUCLEOTIDE SEQUENCE</scope>
    <source>
        <tissue evidence="3">Leaves</tissue>
    </source>
</reference>
<dbReference type="PROSITE" id="PS50097">
    <property type="entry name" value="BTB"/>
    <property type="match status" value="1"/>
</dbReference>
<dbReference type="Gene3D" id="3.30.710.10">
    <property type="entry name" value="Potassium Channel Kv1.1, Chain A"/>
    <property type="match status" value="1"/>
</dbReference>
<comment type="caution">
    <text evidence="3">The sequence shown here is derived from an EMBL/GenBank/DDBJ whole genome shotgun (WGS) entry which is preliminary data.</text>
</comment>
<dbReference type="Pfam" id="PF00651">
    <property type="entry name" value="BTB"/>
    <property type="match status" value="1"/>
</dbReference>
<dbReference type="PANTHER" id="PTHR26379:SF187">
    <property type="entry name" value="OS07G0655300 PROTEIN"/>
    <property type="match status" value="1"/>
</dbReference>
<dbReference type="GO" id="GO:0016567">
    <property type="term" value="P:protein ubiquitination"/>
    <property type="evidence" value="ECO:0007669"/>
    <property type="project" value="InterPro"/>
</dbReference>
<dbReference type="InterPro" id="IPR045005">
    <property type="entry name" value="BPM1-6"/>
</dbReference>
<proteinExistence type="predicted"/>
<gene>
    <name evidence="3" type="ORF">HU200_056255</name>
</gene>
<evidence type="ECO:0000256" key="1">
    <source>
        <dbReference type="ARBA" id="ARBA00004906"/>
    </source>
</evidence>
<evidence type="ECO:0000313" key="3">
    <source>
        <dbReference type="EMBL" id="KAF8662653.1"/>
    </source>
</evidence>
<comment type="pathway">
    <text evidence="1">Protein modification; protein ubiquitination.</text>
</comment>
<name>A0A835ADA3_9POAL</name>
<dbReference type="OrthoDB" id="681301at2759"/>
<dbReference type="SUPFAM" id="SSF54695">
    <property type="entry name" value="POZ domain"/>
    <property type="match status" value="1"/>
</dbReference>
<sequence length="142" mass="16040">MEAQTLTLLARHVKVACETWYLRDADTVAVACVVTIIAGETLREPEPDLTRHIGELWVSIEVILAMRSPVFEAELYGPVTMEMDMICNEVDDMRPGVLRALLHFVYTDSLPVMDDLGDDEMRGLVKVRYAMDRLKAVPVLTF</sequence>
<evidence type="ECO:0000313" key="4">
    <source>
        <dbReference type="Proteomes" id="UP000636709"/>
    </source>
</evidence>
<keyword evidence="4" id="KW-1185">Reference proteome</keyword>
<organism evidence="3 4">
    <name type="scientific">Digitaria exilis</name>
    <dbReference type="NCBI Taxonomy" id="1010633"/>
    <lineage>
        <taxon>Eukaryota</taxon>
        <taxon>Viridiplantae</taxon>
        <taxon>Streptophyta</taxon>
        <taxon>Embryophyta</taxon>
        <taxon>Tracheophyta</taxon>
        <taxon>Spermatophyta</taxon>
        <taxon>Magnoliopsida</taxon>
        <taxon>Liliopsida</taxon>
        <taxon>Poales</taxon>
        <taxon>Poaceae</taxon>
        <taxon>PACMAD clade</taxon>
        <taxon>Panicoideae</taxon>
        <taxon>Panicodae</taxon>
        <taxon>Paniceae</taxon>
        <taxon>Anthephorinae</taxon>
        <taxon>Digitaria</taxon>
    </lineage>
</organism>
<dbReference type="InterPro" id="IPR011333">
    <property type="entry name" value="SKP1/BTB/POZ_sf"/>
</dbReference>
<dbReference type="InterPro" id="IPR000210">
    <property type="entry name" value="BTB/POZ_dom"/>
</dbReference>
<protein>
    <recommendedName>
        <fullName evidence="2">BTB domain-containing protein</fullName>
    </recommendedName>
</protein>
<dbReference type="Proteomes" id="UP000636709">
    <property type="component" value="Unassembled WGS sequence"/>
</dbReference>
<dbReference type="EMBL" id="JACEFO010002380">
    <property type="protein sequence ID" value="KAF8662653.1"/>
    <property type="molecule type" value="Genomic_DNA"/>
</dbReference>
<dbReference type="PANTHER" id="PTHR26379">
    <property type="entry name" value="BTB/POZ AND MATH DOMAIN-CONTAINING PROTEIN 1"/>
    <property type="match status" value="1"/>
</dbReference>
<dbReference type="AlphaFoldDB" id="A0A835ADA3"/>
<evidence type="ECO:0000259" key="2">
    <source>
        <dbReference type="PROSITE" id="PS50097"/>
    </source>
</evidence>
<accession>A0A835ADA3</accession>